<feature type="active site" description="Proton donor" evidence="3">
    <location>
        <position position="177"/>
    </location>
</feature>
<name>A0A5R8QEW5_9FIRM</name>
<dbReference type="SUPFAM" id="SSF52507">
    <property type="entry name" value="Homo-oligomeric flavin-containing Cys decarboxylases, HFCD"/>
    <property type="match status" value="1"/>
</dbReference>
<dbReference type="UniPathway" id="UPA00241">
    <property type="reaction ID" value="UER00353"/>
</dbReference>
<dbReference type="InterPro" id="IPR003382">
    <property type="entry name" value="Flavoprotein"/>
</dbReference>
<dbReference type="GO" id="GO:0004632">
    <property type="term" value="F:phosphopantothenate--cysteine ligase activity"/>
    <property type="evidence" value="ECO:0007669"/>
    <property type="project" value="UniProtKB-UniRule"/>
</dbReference>
<dbReference type="SUPFAM" id="SSF102645">
    <property type="entry name" value="CoaB-like"/>
    <property type="match status" value="1"/>
</dbReference>
<dbReference type="InterPro" id="IPR035929">
    <property type="entry name" value="CoaB-like_sf"/>
</dbReference>
<accession>A0A5R8QEW5</accession>
<comment type="catalytic activity">
    <reaction evidence="3 4">
        <text>(R)-4'-phosphopantothenate + L-cysteine + CTP = N-[(R)-4-phosphopantothenoyl]-L-cysteine + CMP + diphosphate + H(+)</text>
        <dbReference type="Rhea" id="RHEA:19397"/>
        <dbReference type="ChEBI" id="CHEBI:10986"/>
        <dbReference type="ChEBI" id="CHEBI:15378"/>
        <dbReference type="ChEBI" id="CHEBI:33019"/>
        <dbReference type="ChEBI" id="CHEBI:35235"/>
        <dbReference type="ChEBI" id="CHEBI:37563"/>
        <dbReference type="ChEBI" id="CHEBI:59458"/>
        <dbReference type="ChEBI" id="CHEBI:60377"/>
        <dbReference type="EC" id="6.3.2.5"/>
    </reaction>
</comment>
<comment type="function">
    <text evidence="4">Catalyzes two steps in the biosynthesis of coenzyme A. In the first step cysteine is conjugated to 4'-phosphopantothenate to form 4-phosphopantothenoylcysteine, in the latter compound is decarboxylated to form 4'-phosphopantotheine.</text>
</comment>
<organism evidence="7 8">
    <name type="scientific">Culicoidibacter larvae</name>
    <dbReference type="NCBI Taxonomy" id="2579976"/>
    <lineage>
        <taxon>Bacteria</taxon>
        <taxon>Bacillati</taxon>
        <taxon>Bacillota</taxon>
        <taxon>Culicoidibacteria</taxon>
        <taxon>Culicoidibacterales</taxon>
        <taxon>Culicoidibacteraceae</taxon>
        <taxon>Culicoidibacter</taxon>
    </lineage>
</organism>
<evidence type="ECO:0000256" key="2">
    <source>
        <dbReference type="ARBA" id="ARBA00023239"/>
    </source>
</evidence>
<dbReference type="OrthoDB" id="9802554at2"/>
<feature type="domain" description="Flavoprotein" evidence="5">
    <location>
        <begin position="25"/>
        <end position="160"/>
    </location>
</feature>
<dbReference type="InParanoid" id="A0A5R8QEW5"/>
<dbReference type="GO" id="GO:0015941">
    <property type="term" value="P:pantothenate catabolic process"/>
    <property type="evidence" value="ECO:0007669"/>
    <property type="project" value="InterPro"/>
</dbReference>
<evidence type="ECO:0000313" key="7">
    <source>
        <dbReference type="EMBL" id="TLG76581.1"/>
    </source>
</evidence>
<dbReference type="Gene3D" id="3.40.50.1950">
    <property type="entry name" value="Flavin prenyltransferase-like"/>
    <property type="match status" value="1"/>
</dbReference>
<dbReference type="Gene3D" id="3.40.50.10300">
    <property type="entry name" value="CoaB-like"/>
    <property type="match status" value="1"/>
</dbReference>
<evidence type="ECO:0000313" key="8">
    <source>
        <dbReference type="Proteomes" id="UP000306912"/>
    </source>
</evidence>
<feature type="binding site" evidence="3">
    <location>
        <position position="360"/>
    </location>
    <ligand>
        <name>CTP</name>
        <dbReference type="ChEBI" id="CHEBI:37563"/>
    </ligand>
</feature>
<proteinExistence type="inferred from homology"/>
<feature type="binding site" evidence="3">
    <location>
        <position position="298"/>
    </location>
    <ligand>
        <name>CTP</name>
        <dbReference type="ChEBI" id="CHEBI:37563"/>
    </ligand>
</feature>
<dbReference type="GO" id="GO:0046872">
    <property type="term" value="F:metal ion binding"/>
    <property type="evidence" value="ECO:0007669"/>
    <property type="project" value="UniProtKB-KW"/>
</dbReference>
<evidence type="ECO:0000256" key="3">
    <source>
        <dbReference type="HAMAP-Rule" id="MF_02225"/>
    </source>
</evidence>
<dbReference type="HAMAP" id="MF_02225">
    <property type="entry name" value="CoaBC"/>
    <property type="match status" value="1"/>
</dbReference>
<dbReference type="FunCoup" id="A0A5R8QEW5">
    <property type="interactions" value="353"/>
</dbReference>
<feature type="region of interest" description="Phosphopantothenoylcysteine decarboxylase" evidence="3">
    <location>
        <begin position="1"/>
        <end position="209"/>
    </location>
</feature>
<dbReference type="EMBL" id="VBWP01000002">
    <property type="protein sequence ID" value="TLG76581.1"/>
    <property type="molecule type" value="Genomic_DNA"/>
</dbReference>
<dbReference type="GO" id="GO:0015937">
    <property type="term" value="P:coenzyme A biosynthetic process"/>
    <property type="evidence" value="ECO:0007669"/>
    <property type="project" value="UniProtKB-UniRule"/>
</dbReference>
<keyword evidence="3" id="KW-0511">Multifunctional enzyme</keyword>
<evidence type="ECO:0000256" key="4">
    <source>
        <dbReference type="RuleBase" id="RU364078"/>
    </source>
</evidence>
<feature type="domain" description="DNA/pantothenate metabolism flavoprotein C-terminal" evidence="6">
    <location>
        <begin position="205"/>
        <end position="408"/>
    </location>
</feature>
<evidence type="ECO:0000259" key="5">
    <source>
        <dbReference type="Pfam" id="PF02441"/>
    </source>
</evidence>
<dbReference type="GO" id="GO:0004633">
    <property type="term" value="F:phosphopantothenoylcysteine decarboxylase activity"/>
    <property type="evidence" value="ECO:0007669"/>
    <property type="project" value="UniProtKB-UniRule"/>
</dbReference>
<dbReference type="Pfam" id="PF04127">
    <property type="entry name" value="DFP"/>
    <property type="match status" value="1"/>
</dbReference>
<feature type="binding site" evidence="3">
    <location>
        <position position="308"/>
    </location>
    <ligand>
        <name>CTP</name>
        <dbReference type="ChEBI" id="CHEBI:37563"/>
    </ligand>
</feature>
<comment type="function">
    <text evidence="3">Catalyzes two sequential steps in the biosynthesis of coenzyme A. In the first step cysteine is conjugated to 4'-phosphopantothenate to form 4-phosphopantothenoylcysteine. In the second step the latter compound is decarboxylated to form 4'-phosphopantotheine.</text>
</comment>
<comment type="caution">
    <text evidence="7">The sequence shown here is derived from an EMBL/GenBank/DDBJ whole genome shotgun (WGS) entry which is preliminary data.</text>
</comment>
<keyword evidence="3" id="KW-0479">Metal-binding</keyword>
<feature type="binding site" evidence="3">
    <location>
        <position position="342"/>
    </location>
    <ligand>
        <name>CTP</name>
        <dbReference type="ChEBI" id="CHEBI:37563"/>
    </ligand>
</feature>
<keyword evidence="2 3" id="KW-0456">Lyase</keyword>
<feature type="region of interest" description="Phosphopantothenate--cysteine ligase" evidence="3">
    <location>
        <begin position="210"/>
        <end position="409"/>
    </location>
</feature>
<dbReference type="AlphaFoldDB" id="A0A5R8QEW5"/>
<keyword evidence="3" id="KW-0460">Magnesium</keyword>
<dbReference type="PANTHER" id="PTHR14359:SF6">
    <property type="entry name" value="PHOSPHOPANTOTHENOYLCYSTEINE DECARBOXYLASE"/>
    <property type="match status" value="1"/>
</dbReference>
<dbReference type="Pfam" id="PF02441">
    <property type="entry name" value="Flavoprotein"/>
    <property type="match status" value="1"/>
</dbReference>
<comment type="pathway">
    <text evidence="3 4">Cofactor biosynthesis; coenzyme A biosynthesis; CoA from (R)-pantothenate: step 3/5.</text>
</comment>
<comment type="catalytic activity">
    <reaction evidence="3 4">
        <text>N-[(R)-4-phosphopantothenoyl]-L-cysteine + H(+) = (R)-4'-phosphopantetheine + CO2</text>
        <dbReference type="Rhea" id="RHEA:16793"/>
        <dbReference type="ChEBI" id="CHEBI:15378"/>
        <dbReference type="ChEBI" id="CHEBI:16526"/>
        <dbReference type="ChEBI" id="CHEBI:59458"/>
        <dbReference type="ChEBI" id="CHEBI:61723"/>
        <dbReference type="EC" id="4.1.1.36"/>
    </reaction>
</comment>
<dbReference type="PANTHER" id="PTHR14359">
    <property type="entry name" value="HOMO-OLIGOMERIC FLAVIN CONTAINING CYS DECARBOXYLASE FAMILY"/>
    <property type="match status" value="1"/>
</dbReference>
<dbReference type="InterPro" id="IPR007085">
    <property type="entry name" value="DNA/pantothenate-metab_flavo_C"/>
</dbReference>
<keyword evidence="3 4" id="KW-0436">Ligase</keyword>
<keyword evidence="3 4" id="KW-0285">Flavoprotein</keyword>
<dbReference type="InterPro" id="IPR005252">
    <property type="entry name" value="CoaBC"/>
</dbReference>
<comment type="cofactor">
    <cofactor evidence="3">
        <name>FMN</name>
        <dbReference type="ChEBI" id="CHEBI:58210"/>
    </cofactor>
    <text evidence="3">Binds 1 FMN per subunit.</text>
</comment>
<protein>
    <recommendedName>
        <fullName evidence="3">Coenzyme A biosynthesis bifunctional protein CoaBC</fullName>
    </recommendedName>
    <alternativeName>
        <fullName evidence="3">DNA/pantothenate metabolism flavoprotein</fullName>
    </alternativeName>
    <alternativeName>
        <fullName evidence="3">Phosphopantothenoylcysteine synthetase/decarboxylase</fullName>
        <shortName evidence="3">PPCS-PPCDC</shortName>
    </alternativeName>
    <domain>
        <recommendedName>
            <fullName evidence="3">Phosphopantothenoylcysteine decarboxylase</fullName>
            <shortName evidence="3">PPC decarboxylase</shortName>
            <shortName evidence="3">PPC-DC</shortName>
            <ecNumber evidence="3">4.1.1.36</ecNumber>
        </recommendedName>
        <alternativeName>
            <fullName evidence="3">CoaC</fullName>
        </alternativeName>
    </domain>
    <domain>
        <recommendedName>
            <fullName evidence="3">Phosphopantothenate--cysteine ligase</fullName>
            <ecNumber evidence="3">6.3.2.5</ecNumber>
        </recommendedName>
        <alternativeName>
            <fullName evidence="3">CoaB</fullName>
        </alternativeName>
        <alternativeName>
            <fullName evidence="3">Phosphopantothenoylcysteine synthetase</fullName>
            <shortName evidence="3">PPC synthetase</shortName>
            <shortName evidence="3">PPC-S</shortName>
        </alternativeName>
    </domain>
</protein>
<dbReference type="NCBIfam" id="TIGR00521">
    <property type="entry name" value="coaBC_dfp"/>
    <property type="match status" value="1"/>
</dbReference>
<comment type="similarity">
    <text evidence="3 4">In the C-terminal section; belongs to the PPC synthetase family.</text>
</comment>
<comment type="caution">
    <text evidence="3">Lacks conserved residue(s) required for the propagation of feature annotation.</text>
</comment>
<keyword evidence="1 3" id="KW-0210">Decarboxylase</keyword>
<comment type="cofactor">
    <cofactor evidence="3">
        <name>Mg(2+)</name>
        <dbReference type="ChEBI" id="CHEBI:18420"/>
    </cofactor>
</comment>
<comment type="similarity">
    <text evidence="3 4">In the N-terminal section; belongs to the HFCD (homo-oligomeric flavin containing Cys decarboxylase) superfamily.</text>
</comment>
<dbReference type="Proteomes" id="UP000306912">
    <property type="component" value="Unassembled WGS sequence"/>
</dbReference>
<dbReference type="InterPro" id="IPR036551">
    <property type="entry name" value="Flavin_trans-like"/>
</dbReference>
<keyword evidence="8" id="KW-1185">Reference proteome</keyword>
<keyword evidence="3 4" id="KW-0288">FMN</keyword>
<dbReference type="GO" id="GO:0071513">
    <property type="term" value="C:phosphopantothenoylcysteine decarboxylase complex"/>
    <property type="evidence" value="ECO:0007669"/>
    <property type="project" value="TreeGrafter"/>
</dbReference>
<evidence type="ECO:0000259" key="6">
    <source>
        <dbReference type="Pfam" id="PF04127"/>
    </source>
</evidence>
<reference evidence="7 8" key="1">
    <citation type="submission" date="2019-05" db="EMBL/GenBank/DDBJ databases">
        <title>Culicoidintestinum kansasii gen. nov., sp. nov. from the gastrointestinal tract of the biting midge, Culicoides sonorensis.</title>
        <authorList>
            <person name="Neupane S."/>
            <person name="Ghosh A."/>
            <person name="Gunther S."/>
            <person name="Martin K."/>
            <person name="Zurek L."/>
        </authorList>
    </citation>
    <scope>NUCLEOTIDE SEQUENCE [LARGE SCALE GENOMIC DNA]</scope>
    <source>
        <strain evidence="7 8">CS-1</strain>
    </source>
</reference>
<dbReference type="GO" id="GO:0010181">
    <property type="term" value="F:FMN binding"/>
    <property type="evidence" value="ECO:0007669"/>
    <property type="project" value="UniProtKB-UniRule"/>
</dbReference>
<gene>
    <name evidence="3 7" type="primary">coaBC</name>
    <name evidence="7" type="ORF">FEZ08_02890</name>
</gene>
<feature type="binding site" evidence="3">
    <location>
        <position position="356"/>
    </location>
    <ligand>
        <name>CTP</name>
        <dbReference type="ChEBI" id="CHEBI:37563"/>
    </ligand>
</feature>
<comment type="pathway">
    <text evidence="3 4">Cofactor biosynthesis; coenzyme A biosynthesis; CoA from (R)-pantothenate: step 2/5.</text>
</comment>
<dbReference type="EC" id="6.3.2.5" evidence="3"/>
<evidence type="ECO:0000256" key="1">
    <source>
        <dbReference type="ARBA" id="ARBA00022793"/>
    </source>
</evidence>
<dbReference type="EC" id="4.1.1.36" evidence="3"/>
<sequence length="409" mass="45350">MLMFMVQTIVRSSLISNYRRSFMAKITLGVTGSVAVQKIPQLIRLLQERGHEIFVVMTEAAGAFGFNDEIESLVGNEHFYDYHITDEATDAITHIYLAQEVDLLAIVPATYNSINKYALGIADDLLGSVVAARTVQMVIAPAMNTFMYQKPVLQHSMRALYEEEVGFIYPATGMLACGYEGIGKLAPLDELVYGIELYLHAGERLKGKKVLVSSGTTRVYLDPIRYIANTSSGKMGYELARQAKLMGADVTLVNGPNQMPKIYGINYVDVETPEQMHQAMLAAFADSDYVFMSAAVSDYKPKEVSDIKIKKSDDELQLELARSIDILKDLGSKKTTQKLIGFAAEDNNHEEHAQNKLSKKNLDYIVLNDLSNFGSDENAVKIIDQQNNIVEVKQAAKAVIAKKIIETVI</sequence>